<comment type="caution">
    <text evidence="3">The sequence shown here is derived from an EMBL/GenBank/DDBJ whole genome shotgun (WGS) entry which is preliminary data.</text>
</comment>
<dbReference type="InterPro" id="IPR011519">
    <property type="entry name" value="UnbV_ASPIC"/>
</dbReference>
<dbReference type="PANTHER" id="PTHR16026">
    <property type="entry name" value="CARTILAGE ACIDIC PROTEIN 1"/>
    <property type="match status" value="1"/>
</dbReference>
<evidence type="ECO:0000256" key="1">
    <source>
        <dbReference type="ARBA" id="ARBA00022729"/>
    </source>
</evidence>
<dbReference type="RefSeq" id="WP_246114770.1">
    <property type="nucleotide sequence ID" value="NZ_SJPW01000007.1"/>
</dbReference>
<dbReference type="Proteomes" id="UP000318288">
    <property type="component" value="Unassembled WGS sequence"/>
</dbReference>
<keyword evidence="1" id="KW-0732">Signal</keyword>
<dbReference type="InterPro" id="IPR013517">
    <property type="entry name" value="FG-GAP"/>
</dbReference>
<gene>
    <name evidence="3" type="ORF">Poly51_54500</name>
</gene>
<sequence>MKKAAEASVSDDPLGQLHRAVSQRKWQEAWQLSSAVLTQHPDDAEVIQLVASAAQNVGKLDVAADLMIDACRAESLGNPARLNQATDALLKVGRLYDCMDLLEESLESDPMQHSIRQTFYDLCWGSENRRRAIPHGRFLVQHRRFDLRLLLSLSYTESGTDRLDSFIEFAKRHPSDKRPLVAEAKLHFDQGKFGQAATVLRSVLKLHPEHLPAIELQCRVLVASEGDGEFLALVVDAPDSIREYTGYWLAVGDWCWSRQQDRQAVRAYWEAARRDAGGREAWAKLATSLEQIPQDDHGLDQTIIEAIQDRVALLTRFSDAKSQFRHSPSQSNTIEMSKAAQSLGRLWEAEAWASIATKLPPDKTISVKQVRDSIVATMNAGTPWQSEAGHPELGMDLTNLALPELELDPLKSSKQSNVAIRRASEPGRIRLVNEAGERSLNFFGRTADDLDRPGIKIFKTLGCGGGAIDFDLDGWSDLYLAAAGGTPPHRDSNSNSLWRNQNGSFVDVTRGSETNETGFGQGIAVGDVNEDGFLDLLALNYGANTLFINNGDGTFTNATELMEQADRKLDWSSSGAIADLDQDGLADVVVLSYGDGLEQVSKTCGDGGRSRACGPLNFSASPDRFLHNTGTGNLVDRTEAWGLPESPGRGLGVTIGAFDHDPGVDVFVANDQSPNHYWSWPENTELPFGESAVVRGLGSNHGSPYQGSMGIATGDFDRDGDFDFYVTNFDKECNTYHEQVNDGVWRDQTMAQKLYSPSLTMVGFGTEAVDLDNDGVLELVVSNGHVDAAYPEDDSAPHAQPMQVFQRNSLGEFESIEQAIGGDYLSANHVGRALWTLDINRDGLTDFAVTHQTEPVALLVNRTEKPGNWIGLQLVGRQSSRDAIGSVVEVHSSDQRWIAALTSGDGYMCSNERILRVGLGDLIGECEVTVTWPDGQRQTYSHLKPNTDWLLIEGDQNAFDTRN</sequence>
<dbReference type="InterPro" id="IPR011990">
    <property type="entry name" value="TPR-like_helical_dom_sf"/>
</dbReference>
<accession>A0A5C6EFT9</accession>
<dbReference type="Pfam" id="PF07593">
    <property type="entry name" value="UnbV_ASPIC"/>
    <property type="match status" value="1"/>
</dbReference>
<dbReference type="InterPro" id="IPR028994">
    <property type="entry name" value="Integrin_alpha_N"/>
</dbReference>
<evidence type="ECO:0000259" key="2">
    <source>
        <dbReference type="Pfam" id="PF07593"/>
    </source>
</evidence>
<dbReference type="Pfam" id="PF13517">
    <property type="entry name" value="FG-GAP_3"/>
    <property type="match status" value="2"/>
</dbReference>
<evidence type="ECO:0000313" key="3">
    <source>
        <dbReference type="EMBL" id="TWU47648.1"/>
    </source>
</evidence>
<dbReference type="SUPFAM" id="SSF69318">
    <property type="entry name" value="Integrin alpha N-terminal domain"/>
    <property type="match status" value="1"/>
</dbReference>
<evidence type="ECO:0000313" key="4">
    <source>
        <dbReference type="Proteomes" id="UP000318288"/>
    </source>
</evidence>
<dbReference type="AlphaFoldDB" id="A0A5C6EFT9"/>
<reference evidence="3 4" key="1">
    <citation type="submission" date="2019-02" db="EMBL/GenBank/DDBJ databases">
        <title>Deep-cultivation of Planctomycetes and their phenomic and genomic characterization uncovers novel biology.</title>
        <authorList>
            <person name="Wiegand S."/>
            <person name="Jogler M."/>
            <person name="Boedeker C."/>
            <person name="Pinto D."/>
            <person name="Vollmers J."/>
            <person name="Rivas-Marin E."/>
            <person name="Kohn T."/>
            <person name="Peeters S.H."/>
            <person name="Heuer A."/>
            <person name="Rast P."/>
            <person name="Oberbeckmann S."/>
            <person name="Bunk B."/>
            <person name="Jeske O."/>
            <person name="Meyerdierks A."/>
            <person name="Storesund J.E."/>
            <person name="Kallscheuer N."/>
            <person name="Luecker S."/>
            <person name="Lage O.M."/>
            <person name="Pohl T."/>
            <person name="Merkel B.J."/>
            <person name="Hornburger P."/>
            <person name="Mueller R.-W."/>
            <person name="Bruemmer F."/>
            <person name="Labrenz M."/>
            <person name="Spormann A.M."/>
            <person name="Op Den Camp H."/>
            <person name="Overmann J."/>
            <person name="Amann R."/>
            <person name="Jetten M.S.M."/>
            <person name="Mascher T."/>
            <person name="Medema M.H."/>
            <person name="Devos D.P."/>
            <person name="Kaster A.-K."/>
            <person name="Ovreas L."/>
            <person name="Rohde M."/>
            <person name="Galperin M.Y."/>
            <person name="Jogler C."/>
        </authorList>
    </citation>
    <scope>NUCLEOTIDE SEQUENCE [LARGE SCALE GENOMIC DNA]</scope>
    <source>
        <strain evidence="3 4">Poly51</strain>
    </source>
</reference>
<protein>
    <submittedName>
        <fullName evidence="3">ASPIC and UnbV</fullName>
    </submittedName>
</protein>
<dbReference type="InterPro" id="IPR027039">
    <property type="entry name" value="Crtac1"/>
</dbReference>
<feature type="domain" description="ASPIC/UnbV" evidence="2">
    <location>
        <begin position="883"/>
        <end position="949"/>
    </location>
</feature>
<dbReference type="SUPFAM" id="SSF48452">
    <property type="entry name" value="TPR-like"/>
    <property type="match status" value="1"/>
</dbReference>
<proteinExistence type="predicted"/>
<organism evidence="3 4">
    <name type="scientific">Rubripirellula tenax</name>
    <dbReference type="NCBI Taxonomy" id="2528015"/>
    <lineage>
        <taxon>Bacteria</taxon>
        <taxon>Pseudomonadati</taxon>
        <taxon>Planctomycetota</taxon>
        <taxon>Planctomycetia</taxon>
        <taxon>Pirellulales</taxon>
        <taxon>Pirellulaceae</taxon>
        <taxon>Rubripirellula</taxon>
    </lineage>
</organism>
<dbReference type="PANTHER" id="PTHR16026:SF0">
    <property type="entry name" value="CARTILAGE ACIDIC PROTEIN 1"/>
    <property type="match status" value="1"/>
</dbReference>
<keyword evidence="4" id="KW-1185">Reference proteome</keyword>
<name>A0A5C6EFT9_9BACT</name>
<dbReference type="Gene3D" id="1.25.40.10">
    <property type="entry name" value="Tetratricopeptide repeat domain"/>
    <property type="match status" value="2"/>
</dbReference>
<dbReference type="EMBL" id="SJPW01000007">
    <property type="protein sequence ID" value="TWU47648.1"/>
    <property type="molecule type" value="Genomic_DNA"/>
</dbReference>
<dbReference type="Gene3D" id="2.130.10.130">
    <property type="entry name" value="Integrin alpha, N-terminal"/>
    <property type="match status" value="2"/>
</dbReference>